<feature type="non-terminal residue" evidence="1">
    <location>
        <position position="1"/>
    </location>
</feature>
<accession>A0ABT4YDF4</accession>
<dbReference type="RefSeq" id="WP_271472670.1">
    <property type="nucleotide sequence ID" value="NZ_JANEWF010000127.1"/>
</dbReference>
<evidence type="ECO:0000313" key="2">
    <source>
        <dbReference type="Proteomes" id="UP001211689"/>
    </source>
</evidence>
<protein>
    <submittedName>
        <fullName evidence="1">Contractile injection system protein, VgrG/Pvc8 family</fullName>
    </submittedName>
</protein>
<comment type="caution">
    <text evidence="1">The sequence shown here is derived from an EMBL/GenBank/DDBJ whole genome shotgun (WGS) entry which is preliminary data.</text>
</comment>
<feature type="non-terminal residue" evidence="1">
    <location>
        <position position="106"/>
    </location>
</feature>
<dbReference type="Proteomes" id="UP001211689">
    <property type="component" value="Unassembled WGS sequence"/>
</dbReference>
<dbReference type="Pfam" id="PF05954">
    <property type="entry name" value="Phage_GPD"/>
    <property type="match status" value="1"/>
</dbReference>
<dbReference type="EMBL" id="JANEWF010000127">
    <property type="protein sequence ID" value="MDA8486934.1"/>
    <property type="molecule type" value="Genomic_DNA"/>
</dbReference>
<dbReference type="Gene3D" id="2.30.110.50">
    <property type="match status" value="1"/>
</dbReference>
<dbReference type="SUPFAM" id="SSF69279">
    <property type="entry name" value="Phage tail proteins"/>
    <property type="match status" value="1"/>
</dbReference>
<organism evidence="1 2">
    <name type="scientific">Metapseudomonas resinovorans</name>
    <name type="common">Pseudomonas resinovorans</name>
    <dbReference type="NCBI Taxonomy" id="53412"/>
    <lineage>
        <taxon>Bacteria</taxon>
        <taxon>Pseudomonadati</taxon>
        <taxon>Pseudomonadota</taxon>
        <taxon>Gammaproteobacteria</taxon>
        <taxon>Pseudomonadales</taxon>
        <taxon>Pseudomonadaceae</taxon>
        <taxon>Metapseudomonas</taxon>
    </lineage>
</organism>
<name>A0ABT4YDF4_METRE</name>
<sequence>SLDRAKALAKQALERHRSDYHLAEGRSDEARLRSGHFFTLTEHPRQACNALWLLLSVKHTGKQPQVLEESVTSDARPGDGITQGYRNSFTAIPWDVFYRPPLLARK</sequence>
<proteinExistence type="predicted"/>
<gene>
    <name evidence="1" type="ORF">NNO07_28130</name>
</gene>
<keyword evidence="2" id="KW-1185">Reference proteome</keyword>
<reference evidence="1 2" key="1">
    <citation type="submission" date="2022-07" db="EMBL/GenBank/DDBJ databases">
        <title>Genome Analysis of Selected Gammaproteobacteria from Nigerian Food snails.</title>
        <authorList>
            <person name="Okafor A.C."/>
        </authorList>
    </citation>
    <scope>NUCLEOTIDE SEQUENCE [LARGE SCALE GENOMIC DNA]</scope>
    <source>
        <strain evidence="1 2">Awg 2</strain>
    </source>
</reference>
<evidence type="ECO:0000313" key="1">
    <source>
        <dbReference type="EMBL" id="MDA8486934.1"/>
    </source>
</evidence>